<feature type="region of interest" description="Disordered" evidence="1">
    <location>
        <begin position="1"/>
        <end position="139"/>
    </location>
</feature>
<evidence type="ECO:0000313" key="2">
    <source>
        <dbReference type="EMBL" id="KAK3268220.1"/>
    </source>
</evidence>
<dbReference type="Proteomes" id="UP001190700">
    <property type="component" value="Unassembled WGS sequence"/>
</dbReference>
<organism evidence="2 3">
    <name type="scientific">Cymbomonas tetramitiformis</name>
    <dbReference type="NCBI Taxonomy" id="36881"/>
    <lineage>
        <taxon>Eukaryota</taxon>
        <taxon>Viridiplantae</taxon>
        <taxon>Chlorophyta</taxon>
        <taxon>Pyramimonadophyceae</taxon>
        <taxon>Pyramimonadales</taxon>
        <taxon>Pyramimonadaceae</taxon>
        <taxon>Cymbomonas</taxon>
    </lineage>
</organism>
<name>A0AAE0L1G6_9CHLO</name>
<feature type="region of interest" description="Disordered" evidence="1">
    <location>
        <begin position="431"/>
        <end position="534"/>
    </location>
</feature>
<sequence>MHAGKEKNTYQGREQGEEGRQGNNKGRLGYRVEHDKSLQAEEDGSGENGRDGGGRRDGAKGAVGPAVATSTGGSASGSPHAPGALKPDVGGVAGLGASVAGEDSSNLPGTAVTGPSAGRCTVMDPASSTVDDRRSVGQGGEDILQVSGRLIRRRWEGGGEGGGVEGEEGGGGEWRGGWWGVGPDMAGAKNNQPGGTGKAGARLRLIECLTRDRLGVEDGEVMEGGGVGGREDVDQKAGTDGGGVGQPEAEGSSSPGGVPHEDKGARERRKVKEIKLWAGCGAHNVKGERRETGKEGEEGIAATSCIDQGVCGGGGKVHDEGGKAGKEGREGVDDVVSPNESLAAIAGGILRLAHVLGGAGEEGAASVLQLTLGGVRGEAVGAGGGAMVGGREGVETGADAALGPLEERREGGEAQICRGVKGGEEIRGRGREEGVLQAAGKSRITSALRRGSEGLKPASSEAPGRDMSSRHRSGEELARSVGRRREKGPGGGEGAWSAEKRGAAGGGGGMAEERGGGLVCGEEGAEEGRGRNYSTKLVKVERLLSLRLALLLVLLLMEAEKKEGSREGSMSEPPGEVSTGERKKGGGEKEREERSEKKEGEGRGERRGASAHRSGEEASEATGVAAEEGGRGGEPGDTRGSNPRKEPLPDPKDLSVGPVLVVDEVVAHSGGGLDEVSDPMRTTVGGDEGSSEDNTAATWREAGSCIGEPVDLRELDRRGLGEGGEDNTSTRRAERDGEVKEVHQRANGSNTSLVPDDDAAPLISDPSAVTKAAEGVVLLEEGTEGDRGELDEVGWKIRRGGPPSDTVALGVKEEMRGETVMGASSDDLQGKPADVRDKASIQRASNLVDVVLSGQVGEEPCGICSAEGEDVVLDPSEEERKVSTILQEGPEGKVKHVTLTEEVGTVGLPEVGENEGSNSTQGEGREGGEGGRVSEAGLPHRVICRTLGG</sequence>
<reference evidence="2 3" key="1">
    <citation type="journal article" date="2015" name="Genome Biol. Evol.">
        <title>Comparative Genomics of a Bacterivorous Green Alga Reveals Evolutionary Causalities and Consequences of Phago-Mixotrophic Mode of Nutrition.</title>
        <authorList>
            <person name="Burns J.A."/>
            <person name="Paasch A."/>
            <person name="Narechania A."/>
            <person name="Kim E."/>
        </authorList>
    </citation>
    <scope>NUCLEOTIDE SEQUENCE [LARGE SCALE GENOMIC DNA]</scope>
    <source>
        <strain evidence="2 3">PLY_AMNH</strain>
    </source>
</reference>
<comment type="caution">
    <text evidence="2">The sequence shown here is derived from an EMBL/GenBank/DDBJ whole genome shotgun (WGS) entry which is preliminary data.</text>
</comment>
<feature type="compositionally biased region" description="Basic and acidic residues" evidence="1">
    <location>
        <begin position="579"/>
        <end position="616"/>
    </location>
</feature>
<evidence type="ECO:0000313" key="3">
    <source>
        <dbReference type="Proteomes" id="UP001190700"/>
    </source>
</evidence>
<feature type="region of interest" description="Disordered" evidence="1">
    <location>
        <begin position="560"/>
        <end position="763"/>
    </location>
</feature>
<feature type="compositionally biased region" description="Basic and acidic residues" evidence="1">
    <location>
        <begin position="710"/>
        <end position="720"/>
    </location>
</feature>
<feature type="compositionally biased region" description="Basic and acidic residues" evidence="1">
    <location>
        <begin position="784"/>
        <end position="795"/>
    </location>
</feature>
<gene>
    <name evidence="2" type="ORF">CYMTET_23269</name>
</gene>
<feature type="region of interest" description="Disordered" evidence="1">
    <location>
        <begin position="217"/>
        <end position="268"/>
    </location>
</feature>
<feature type="compositionally biased region" description="Basic and acidic residues" evidence="1">
    <location>
        <begin position="1"/>
        <end position="20"/>
    </location>
</feature>
<feature type="compositionally biased region" description="Basic and acidic residues" evidence="1">
    <location>
        <begin position="48"/>
        <end position="59"/>
    </location>
</feature>
<accession>A0AAE0L1G6</accession>
<proteinExistence type="predicted"/>
<feature type="compositionally biased region" description="Basic and acidic residues" evidence="1">
    <location>
        <begin position="30"/>
        <end position="39"/>
    </location>
</feature>
<feature type="compositionally biased region" description="Low complexity" evidence="1">
    <location>
        <begin position="64"/>
        <end position="84"/>
    </location>
</feature>
<dbReference type="EMBL" id="LGRX02011957">
    <property type="protein sequence ID" value="KAK3268220.1"/>
    <property type="molecule type" value="Genomic_DNA"/>
</dbReference>
<feature type="compositionally biased region" description="Basic and acidic residues" evidence="1">
    <location>
        <begin position="463"/>
        <end position="478"/>
    </location>
</feature>
<feature type="region of interest" description="Disordered" evidence="1">
    <location>
        <begin position="154"/>
        <end position="173"/>
    </location>
</feature>
<feature type="region of interest" description="Disordered" evidence="1">
    <location>
        <begin position="904"/>
        <end position="939"/>
    </location>
</feature>
<feature type="region of interest" description="Disordered" evidence="1">
    <location>
        <begin position="780"/>
        <end position="807"/>
    </location>
</feature>
<dbReference type="AlphaFoldDB" id="A0AAE0L1G6"/>
<feature type="compositionally biased region" description="Basic and acidic residues" evidence="1">
    <location>
        <begin position="628"/>
        <end position="653"/>
    </location>
</feature>
<feature type="compositionally biased region" description="Basic and acidic residues" evidence="1">
    <location>
        <begin position="728"/>
        <end position="744"/>
    </location>
</feature>
<protein>
    <submittedName>
        <fullName evidence="2">Uncharacterized protein</fullName>
    </submittedName>
</protein>
<evidence type="ECO:0000256" key="1">
    <source>
        <dbReference type="SAM" id="MobiDB-lite"/>
    </source>
</evidence>
<keyword evidence="3" id="KW-1185">Reference proteome</keyword>